<comment type="caution">
    <text evidence="4">The sequence shown here is derived from an EMBL/GenBank/DDBJ whole genome shotgun (WGS) entry which is preliminary data.</text>
</comment>
<evidence type="ECO:0000313" key="4">
    <source>
        <dbReference type="EMBL" id="GID70299.1"/>
    </source>
</evidence>
<feature type="region of interest" description="Disordered" evidence="1">
    <location>
        <begin position="261"/>
        <end position="280"/>
    </location>
</feature>
<dbReference type="NCBIfam" id="TIGR00229">
    <property type="entry name" value="sensory_box"/>
    <property type="match status" value="1"/>
</dbReference>
<dbReference type="SUPFAM" id="SSF55785">
    <property type="entry name" value="PYP-like sensor domain (PAS domain)"/>
    <property type="match status" value="1"/>
</dbReference>
<feature type="compositionally biased region" description="Low complexity" evidence="1">
    <location>
        <begin position="268"/>
        <end position="280"/>
    </location>
</feature>
<feature type="transmembrane region" description="Helical" evidence="2">
    <location>
        <begin position="78"/>
        <end position="95"/>
    </location>
</feature>
<keyword evidence="5" id="KW-1185">Reference proteome</keyword>
<dbReference type="InterPro" id="IPR000014">
    <property type="entry name" value="PAS"/>
</dbReference>
<keyword evidence="2" id="KW-0812">Transmembrane</keyword>
<dbReference type="Proteomes" id="UP000619479">
    <property type="component" value="Unassembled WGS sequence"/>
</dbReference>
<dbReference type="RefSeq" id="WP_239175696.1">
    <property type="nucleotide sequence ID" value="NZ_BAAAUC010000035.1"/>
</dbReference>
<evidence type="ECO:0000256" key="2">
    <source>
        <dbReference type="SAM" id="Phobius"/>
    </source>
</evidence>
<feature type="compositionally biased region" description="Basic and acidic residues" evidence="1">
    <location>
        <begin position="365"/>
        <end position="374"/>
    </location>
</feature>
<sequence length="374" mass="40830">MSTPSIDDPETDYWTRQIRLGAIIATIVTVLGIVQVTVNWTPERQWWAVPMGAAAGMQALAGTLPWRRWVRRPRVRAWLIMWWVLEIPVLVVFAQHNPTGLVLYLPCAMLIVVMAAALYSAAIGVGLGTLTLAGSLVLLSDATTVLVVGMTSVMGSVVTVSAIMAHNRRRLDNRRRAAERRRAALLQNSPEVVICLGRDGDVRYASPSMHTVLGHPVATVNGAMLGTLVHPQDLARIRGWITALRSSAPATISEAEAGYAGRTVPGRSSTSSARTACTTPTCRPWSSVCATSRRARRWRSSSVDRRSPTRSPGCRTGRCSVTGCSMPPPGAGRRSRSSCRPGQLQGRQRQPGAQRRRRASHHYRREAAGHRMPR</sequence>
<accession>A0A919IR83</accession>
<dbReference type="GO" id="GO:0006355">
    <property type="term" value="P:regulation of DNA-templated transcription"/>
    <property type="evidence" value="ECO:0007669"/>
    <property type="project" value="InterPro"/>
</dbReference>
<dbReference type="AlphaFoldDB" id="A0A919IR83"/>
<dbReference type="EMBL" id="BOMH01000073">
    <property type="protein sequence ID" value="GID70299.1"/>
    <property type="molecule type" value="Genomic_DNA"/>
</dbReference>
<dbReference type="SMART" id="SM00091">
    <property type="entry name" value="PAS"/>
    <property type="match status" value="1"/>
</dbReference>
<dbReference type="Gene3D" id="3.30.450.20">
    <property type="entry name" value="PAS domain"/>
    <property type="match status" value="1"/>
</dbReference>
<feature type="compositionally biased region" description="Basic residues" evidence="1">
    <location>
        <begin position="354"/>
        <end position="364"/>
    </location>
</feature>
<keyword evidence="2" id="KW-1133">Transmembrane helix</keyword>
<feature type="domain" description="PAS" evidence="3">
    <location>
        <begin position="178"/>
        <end position="238"/>
    </location>
</feature>
<feature type="transmembrane region" description="Helical" evidence="2">
    <location>
        <begin position="20"/>
        <end position="40"/>
    </location>
</feature>
<feature type="compositionally biased region" description="Low complexity" evidence="1">
    <location>
        <begin position="340"/>
        <end position="353"/>
    </location>
</feature>
<evidence type="ECO:0000313" key="5">
    <source>
        <dbReference type="Proteomes" id="UP000619479"/>
    </source>
</evidence>
<organism evidence="4 5">
    <name type="scientific">Actinoplanes cyaneus</name>
    <dbReference type="NCBI Taxonomy" id="52696"/>
    <lineage>
        <taxon>Bacteria</taxon>
        <taxon>Bacillati</taxon>
        <taxon>Actinomycetota</taxon>
        <taxon>Actinomycetes</taxon>
        <taxon>Micromonosporales</taxon>
        <taxon>Micromonosporaceae</taxon>
        <taxon>Actinoplanes</taxon>
    </lineage>
</organism>
<gene>
    <name evidence="4" type="ORF">Acy02nite_81800</name>
</gene>
<evidence type="ECO:0000259" key="3">
    <source>
        <dbReference type="PROSITE" id="PS50112"/>
    </source>
</evidence>
<feature type="region of interest" description="Disordered" evidence="1">
    <location>
        <begin position="296"/>
        <end position="374"/>
    </location>
</feature>
<feature type="transmembrane region" description="Helical" evidence="2">
    <location>
        <begin position="145"/>
        <end position="166"/>
    </location>
</feature>
<proteinExistence type="predicted"/>
<dbReference type="InterPro" id="IPR013767">
    <property type="entry name" value="PAS_fold"/>
</dbReference>
<evidence type="ECO:0000256" key="1">
    <source>
        <dbReference type="SAM" id="MobiDB-lite"/>
    </source>
</evidence>
<dbReference type="InterPro" id="IPR035965">
    <property type="entry name" value="PAS-like_dom_sf"/>
</dbReference>
<dbReference type="Pfam" id="PF00989">
    <property type="entry name" value="PAS"/>
    <property type="match status" value="1"/>
</dbReference>
<dbReference type="PROSITE" id="PS50112">
    <property type="entry name" value="PAS"/>
    <property type="match status" value="1"/>
</dbReference>
<dbReference type="CDD" id="cd00130">
    <property type="entry name" value="PAS"/>
    <property type="match status" value="1"/>
</dbReference>
<feature type="transmembrane region" description="Helical" evidence="2">
    <location>
        <begin position="101"/>
        <end position="118"/>
    </location>
</feature>
<keyword evidence="2" id="KW-0472">Membrane</keyword>
<reference evidence="4" key="1">
    <citation type="submission" date="2021-01" db="EMBL/GenBank/DDBJ databases">
        <title>Whole genome shotgun sequence of Actinoplanes cyaneus NBRC 14990.</title>
        <authorList>
            <person name="Komaki H."/>
            <person name="Tamura T."/>
        </authorList>
    </citation>
    <scope>NUCLEOTIDE SEQUENCE</scope>
    <source>
        <strain evidence="4">NBRC 14990</strain>
    </source>
</reference>
<protein>
    <recommendedName>
        <fullName evidence="3">PAS domain-containing protein</fullName>
    </recommendedName>
</protein>
<name>A0A919IR83_9ACTN</name>